<dbReference type="CDD" id="cd09917">
    <property type="entry name" value="F-box_SF"/>
    <property type="match status" value="1"/>
</dbReference>
<proteinExistence type="predicted"/>
<reference evidence="2 3" key="1">
    <citation type="submission" date="2016-05" db="EMBL/GenBank/DDBJ databases">
        <title>Comparative analysis of secretome profiles of manganese(II)-oxidizing ascomycete fungi.</title>
        <authorList>
            <consortium name="DOE Joint Genome Institute"/>
            <person name="Zeiner C.A."/>
            <person name="Purvine S.O."/>
            <person name="Zink E.M."/>
            <person name="Wu S."/>
            <person name="Pasa-Tolic L."/>
            <person name="Chaput D.L."/>
            <person name="Haridas S."/>
            <person name="Grigoriev I.V."/>
            <person name="Santelli C.M."/>
            <person name="Hansel C.M."/>
        </authorList>
    </citation>
    <scope>NUCLEOTIDE SEQUENCE [LARGE SCALE GENOMIC DNA]</scope>
    <source>
        <strain evidence="2 3">SRC1lrK2f</strain>
    </source>
</reference>
<evidence type="ECO:0000313" key="3">
    <source>
        <dbReference type="Proteomes" id="UP000077248"/>
    </source>
</evidence>
<evidence type="ECO:0000313" key="2">
    <source>
        <dbReference type="EMBL" id="OAG21951.1"/>
    </source>
</evidence>
<dbReference type="Proteomes" id="UP000077248">
    <property type="component" value="Unassembled WGS sequence"/>
</dbReference>
<feature type="region of interest" description="Disordered" evidence="1">
    <location>
        <begin position="232"/>
        <end position="260"/>
    </location>
</feature>
<feature type="compositionally biased region" description="Acidic residues" evidence="1">
    <location>
        <begin position="232"/>
        <end position="245"/>
    </location>
</feature>
<keyword evidence="3" id="KW-1185">Reference proteome</keyword>
<dbReference type="AlphaFoldDB" id="A0A177DS35"/>
<dbReference type="SUPFAM" id="SSF81383">
    <property type="entry name" value="F-box domain"/>
    <property type="match status" value="1"/>
</dbReference>
<dbReference type="GeneID" id="29115272"/>
<dbReference type="EMBL" id="KV441475">
    <property type="protein sequence ID" value="OAG21951.1"/>
    <property type="molecule type" value="Genomic_DNA"/>
</dbReference>
<dbReference type="KEGG" id="aalt:CC77DRAFT_1093427"/>
<accession>A0A177DS35</accession>
<dbReference type="STRING" id="5599.A0A177DS35"/>
<protein>
    <recommendedName>
        <fullName evidence="4">F-box domain-containing protein</fullName>
    </recommendedName>
</protein>
<dbReference type="OMA" id="FAKMTMT"/>
<sequence length="317" mass="35815">MNGLDALPPEILFNILSYTEPICNLNLTSYPLNALAATNKQLNAVVEEYARNLLKRHADIVPPRNARVFTCRRKWLAEICYFCKKPSKRKACLYKTLVCCFKCDKAEFPKMVHFQFPSPTCPEDGNANNTSSQTMTQAIQETHLSKLDLFTPSPLHPTLPPLPTGLYHCMGGTATMLSTPHVQARKTYIHMLLGSKATDESYMRPRPSAHERIIKHLNIEYFEGRGWWQAPDMEDEDSCEGDTGEGEGKKKGRGPYSMRSAESRRVYAEKGLKREWLALGMEEHENFMGGVKRRRGRVGIGWKNKGGDSMESAIAID</sequence>
<gene>
    <name evidence="2" type="ORF">CC77DRAFT_1093427</name>
</gene>
<name>A0A177DS35_ALTAL</name>
<dbReference type="InterPro" id="IPR036047">
    <property type="entry name" value="F-box-like_dom_sf"/>
</dbReference>
<dbReference type="VEuPathDB" id="FungiDB:CC77DRAFT_1093427"/>
<evidence type="ECO:0008006" key="4">
    <source>
        <dbReference type="Google" id="ProtNLM"/>
    </source>
</evidence>
<organism evidence="2 3">
    <name type="scientific">Alternaria alternata</name>
    <name type="common">Alternaria rot fungus</name>
    <name type="synonym">Torula alternata</name>
    <dbReference type="NCBI Taxonomy" id="5599"/>
    <lineage>
        <taxon>Eukaryota</taxon>
        <taxon>Fungi</taxon>
        <taxon>Dikarya</taxon>
        <taxon>Ascomycota</taxon>
        <taxon>Pezizomycotina</taxon>
        <taxon>Dothideomycetes</taxon>
        <taxon>Pleosporomycetidae</taxon>
        <taxon>Pleosporales</taxon>
        <taxon>Pleosporineae</taxon>
        <taxon>Pleosporaceae</taxon>
        <taxon>Alternaria</taxon>
        <taxon>Alternaria sect. Alternaria</taxon>
        <taxon>Alternaria alternata complex</taxon>
    </lineage>
</organism>
<dbReference type="RefSeq" id="XP_018387372.1">
    <property type="nucleotide sequence ID" value="XM_018529678.1"/>
</dbReference>
<evidence type="ECO:0000256" key="1">
    <source>
        <dbReference type="SAM" id="MobiDB-lite"/>
    </source>
</evidence>